<organism evidence="2 3">
    <name type="scientific">Linum trigynum</name>
    <dbReference type="NCBI Taxonomy" id="586398"/>
    <lineage>
        <taxon>Eukaryota</taxon>
        <taxon>Viridiplantae</taxon>
        <taxon>Streptophyta</taxon>
        <taxon>Embryophyta</taxon>
        <taxon>Tracheophyta</taxon>
        <taxon>Spermatophyta</taxon>
        <taxon>Magnoliopsida</taxon>
        <taxon>eudicotyledons</taxon>
        <taxon>Gunneridae</taxon>
        <taxon>Pentapetalae</taxon>
        <taxon>rosids</taxon>
        <taxon>fabids</taxon>
        <taxon>Malpighiales</taxon>
        <taxon>Linaceae</taxon>
        <taxon>Linum</taxon>
    </lineage>
</organism>
<evidence type="ECO:0000256" key="1">
    <source>
        <dbReference type="SAM" id="MobiDB-lite"/>
    </source>
</evidence>
<dbReference type="Proteomes" id="UP001497516">
    <property type="component" value="Chromosome 10"/>
</dbReference>
<gene>
    <name evidence="2" type="ORF">LTRI10_LOCUS9446</name>
</gene>
<name>A0AAV2D0Q0_9ROSI</name>
<evidence type="ECO:0000313" key="2">
    <source>
        <dbReference type="EMBL" id="CAL1362411.1"/>
    </source>
</evidence>
<keyword evidence="3" id="KW-1185">Reference proteome</keyword>
<feature type="region of interest" description="Disordered" evidence="1">
    <location>
        <begin position="1"/>
        <end position="26"/>
    </location>
</feature>
<proteinExistence type="predicted"/>
<dbReference type="EMBL" id="OZ034814">
    <property type="protein sequence ID" value="CAL1362411.1"/>
    <property type="molecule type" value="Genomic_DNA"/>
</dbReference>
<dbReference type="AlphaFoldDB" id="A0AAV2D0Q0"/>
<reference evidence="2 3" key="1">
    <citation type="submission" date="2024-04" db="EMBL/GenBank/DDBJ databases">
        <authorList>
            <person name="Fracassetti M."/>
        </authorList>
    </citation>
    <scope>NUCLEOTIDE SEQUENCE [LARGE SCALE GENOMIC DNA]</scope>
</reference>
<accession>A0AAV2D0Q0</accession>
<feature type="compositionally biased region" description="Basic residues" evidence="1">
    <location>
        <begin position="16"/>
        <end position="25"/>
    </location>
</feature>
<evidence type="ECO:0000313" key="3">
    <source>
        <dbReference type="Proteomes" id="UP001497516"/>
    </source>
</evidence>
<protein>
    <submittedName>
        <fullName evidence="2">Uncharacterized protein</fullName>
    </submittedName>
</protein>
<sequence length="124" mass="14300">MDEIDAKASIQYVHSGHPKQRKRPLHTLSKLGSISDQLHGYENVRHHSRDGECQPVEHPFHLHDHALSVTNASHPPHFPNVKEDGVQLWKTILCKESSSQDCKTGIQERFHMQRYGFNMNLIVF</sequence>